<comment type="caution">
    <text evidence="2">The sequence shown here is derived from an EMBL/GenBank/DDBJ whole genome shotgun (WGS) entry which is preliminary data.</text>
</comment>
<dbReference type="OrthoDB" id="10599534at2759"/>
<dbReference type="EMBL" id="SRLO01000033">
    <property type="protein sequence ID" value="TNN83419.1"/>
    <property type="molecule type" value="Genomic_DNA"/>
</dbReference>
<evidence type="ECO:0000256" key="1">
    <source>
        <dbReference type="SAM" id="MobiDB-lite"/>
    </source>
</evidence>
<sequence length="184" mass="19657">MKTCRTLQPQRSRPTRLCATADRVQLETAGVTERRGHRALVSVVAAVLKPESDLSRLVFFHPVTMSSQLTGLVVKRGVDEQVGGLEVTVQHVGRVDVLEASQDLVEEIADVVVAQPLGLQQLVQVRVAWAHIEKLSLHGLNLETRSCGRSILRHRASRGGSGSGSSGGGAVGACGPDRRGADWA</sequence>
<reference evidence="2 3" key="1">
    <citation type="submission" date="2019-03" db="EMBL/GenBank/DDBJ databases">
        <title>First draft genome of Liparis tanakae, snailfish: a comprehensive survey of snailfish specific genes.</title>
        <authorList>
            <person name="Kim W."/>
            <person name="Song I."/>
            <person name="Jeong J.-H."/>
            <person name="Kim D."/>
            <person name="Kim S."/>
            <person name="Ryu S."/>
            <person name="Song J.Y."/>
            <person name="Lee S.K."/>
        </authorList>
    </citation>
    <scope>NUCLEOTIDE SEQUENCE [LARGE SCALE GENOMIC DNA]</scope>
    <source>
        <tissue evidence="2">Muscle</tissue>
    </source>
</reference>
<dbReference type="AlphaFoldDB" id="A0A4Z2IZJ1"/>
<feature type="compositionally biased region" description="Gly residues" evidence="1">
    <location>
        <begin position="159"/>
        <end position="172"/>
    </location>
</feature>
<feature type="region of interest" description="Disordered" evidence="1">
    <location>
        <begin position="154"/>
        <end position="184"/>
    </location>
</feature>
<proteinExistence type="predicted"/>
<accession>A0A4Z2IZJ1</accession>
<dbReference type="Proteomes" id="UP000314294">
    <property type="component" value="Unassembled WGS sequence"/>
</dbReference>
<gene>
    <name evidence="2" type="ORF">EYF80_006400</name>
</gene>
<organism evidence="2 3">
    <name type="scientific">Liparis tanakae</name>
    <name type="common">Tanaka's snailfish</name>
    <dbReference type="NCBI Taxonomy" id="230148"/>
    <lineage>
        <taxon>Eukaryota</taxon>
        <taxon>Metazoa</taxon>
        <taxon>Chordata</taxon>
        <taxon>Craniata</taxon>
        <taxon>Vertebrata</taxon>
        <taxon>Euteleostomi</taxon>
        <taxon>Actinopterygii</taxon>
        <taxon>Neopterygii</taxon>
        <taxon>Teleostei</taxon>
        <taxon>Neoteleostei</taxon>
        <taxon>Acanthomorphata</taxon>
        <taxon>Eupercaria</taxon>
        <taxon>Perciformes</taxon>
        <taxon>Cottioidei</taxon>
        <taxon>Cottales</taxon>
        <taxon>Liparidae</taxon>
        <taxon>Liparis</taxon>
    </lineage>
</organism>
<evidence type="ECO:0000313" key="2">
    <source>
        <dbReference type="EMBL" id="TNN83419.1"/>
    </source>
</evidence>
<name>A0A4Z2IZJ1_9TELE</name>
<protein>
    <submittedName>
        <fullName evidence="2">Uncharacterized protein</fullName>
    </submittedName>
</protein>
<keyword evidence="3" id="KW-1185">Reference proteome</keyword>
<evidence type="ECO:0000313" key="3">
    <source>
        <dbReference type="Proteomes" id="UP000314294"/>
    </source>
</evidence>